<feature type="active site" description="Proton acceptor" evidence="3">
    <location>
        <position position="562"/>
    </location>
</feature>
<feature type="binding site" evidence="4">
    <location>
        <begin position="563"/>
        <end position="564"/>
    </location>
    <ligand>
        <name>FAD</name>
        <dbReference type="ChEBI" id="CHEBI:57692"/>
    </ligand>
</feature>
<comment type="caution">
    <text evidence="6">The sequence shown here is derived from an EMBL/GenBank/DDBJ whole genome shotgun (WGS) entry which is preliminary data.</text>
</comment>
<feature type="active site" description="Proton donor" evidence="3">
    <location>
        <position position="517"/>
    </location>
</feature>
<dbReference type="GO" id="GO:0016614">
    <property type="term" value="F:oxidoreductase activity, acting on CH-OH group of donors"/>
    <property type="evidence" value="ECO:0007669"/>
    <property type="project" value="InterPro"/>
</dbReference>
<proteinExistence type="inferred from homology"/>
<dbReference type="AlphaFoldDB" id="A0A4V2MV54"/>
<feature type="domain" description="Glucose-methanol-choline oxidoreductase N-terminal" evidence="5">
    <location>
        <begin position="282"/>
        <end position="296"/>
    </location>
</feature>
<dbReference type="EMBL" id="RWJN01000505">
    <property type="protein sequence ID" value="TCD61097.1"/>
    <property type="molecule type" value="Genomic_DNA"/>
</dbReference>
<evidence type="ECO:0000313" key="7">
    <source>
        <dbReference type="Proteomes" id="UP000292702"/>
    </source>
</evidence>
<dbReference type="PROSITE" id="PS00624">
    <property type="entry name" value="GMC_OXRED_2"/>
    <property type="match status" value="1"/>
</dbReference>
<evidence type="ECO:0000256" key="1">
    <source>
        <dbReference type="ARBA" id="ARBA00001974"/>
    </source>
</evidence>
<reference evidence="6 7" key="1">
    <citation type="submission" date="2018-11" db="EMBL/GenBank/DDBJ databases">
        <title>Genome assembly of Steccherinum ochraceum LE-BIN_3174, the white-rot fungus of the Steccherinaceae family (The Residual Polyporoid clade, Polyporales, Basidiomycota).</title>
        <authorList>
            <person name="Fedorova T.V."/>
            <person name="Glazunova O.A."/>
            <person name="Landesman E.O."/>
            <person name="Moiseenko K.V."/>
            <person name="Psurtseva N.V."/>
            <person name="Savinova O.S."/>
            <person name="Shakhova N.V."/>
            <person name="Tyazhelova T.V."/>
            <person name="Vasina D.V."/>
        </authorList>
    </citation>
    <scope>NUCLEOTIDE SEQUENCE [LARGE SCALE GENOMIC DNA]</scope>
    <source>
        <strain evidence="6 7">LE-BIN_3174</strain>
    </source>
</reference>
<dbReference type="PROSITE" id="PS51257">
    <property type="entry name" value="PROKAR_LIPOPROTEIN"/>
    <property type="match status" value="1"/>
</dbReference>
<dbReference type="Gene3D" id="3.50.50.60">
    <property type="entry name" value="FAD/NAD(P)-binding domain"/>
    <property type="match status" value="1"/>
</dbReference>
<dbReference type="InterPro" id="IPR007867">
    <property type="entry name" value="GMC_OxRtase_C"/>
</dbReference>
<organism evidence="6 7">
    <name type="scientific">Steccherinum ochraceum</name>
    <dbReference type="NCBI Taxonomy" id="92696"/>
    <lineage>
        <taxon>Eukaryota</taxon>
        <taxon>Fungi</taxon>
        <taxon>Dikarya</taxon>
        <taxon>Basidiomycota</taxon>
        <taxon>Agaricomycotina</taxon>
        <taxon>Agaricomycetes</taxon>
        <taxon>Polyporales</taxon>
        <taxon>Steccherinaceae</taxon>
        <taxon>Steccherinum</taxon>
    </lineage>
</organism>
<dbReference type="InterPro" id="IPR000172">
    <property type="entry name" value="GMC_OxRdtase_N"/>
</dbReference>
<evidence type="ECO:0000313" key="6">
    <source>
        <dbReference type="EMBL" id="TCD61097.1"/>
    </source>
</evidence>
<evidence type="ECO:0000256" key="2">
    <source>
        <dbReference type="ARBA" id="ARBA00010790"/>
    </source>
</evidence>
<accession>A0A4V2MV54</accession>
<protein>
    <recommendedName>
        <fullName evidence="5">Glucose-methanol-choline oxidoreductase N-terminal domain-containing protein</fullName>
    </recommendedName>
</protein>
<keyword evidence="7" id="KW-1185">Reference proteome</keyword>
<keyword evidence="4" id="KW-0285">Flavoprotein</keyword>
<evidence type="ECO:0000259" key="5">
    <source>
        <dbReference type="PROSITE" id="PS00624"/>
    </source>
</evidence>
<evidence type="ECO:0000256" key="4">
    <source>
        <dbReference type="PIRSR" id="PIRSR000137-2"/>
    </source>
</evidence>
<dbReference type="OrthoDB" id="269227at2759"/>
<dbReference type="InterPro" id="IPR012132">
    <property type="entry name" value="GMC_OxRdtase"/>
</dbReference>
<dbReference type="GO" id="GO:0050660">
    <property type="term" value="F:flavin adenine dinucleotide binding"/>
    <property type="evidence" value="ECO:0007669"/>
    <property type="project" value="InterPro"/>
</dbReference>
<dbReference type="Pfam" id="PF05199">
    <property type="entry name" value="GMC_oxred_C"/>
    <property type="match status" value="1"/>
</dbReference>
<gene>
    <name evidence="6" type="ORF">EIP91_009034</name>
</gene>
<dbReference type="Proteomes" id="UP000292702">
    <property type="component" value="Unassembled WGS sequence"/>
</dbReference>
<sequence>MWPFNKEPATERDLASLYDSYDYIIVGGGTAGCVLARRLSDNGAYTVLLIEKGDAAESWLHRMGLFSNHHFSDKKHSTVYNVRDKELDREVPVISGLGLGGSTRINGCMFTCGSAGEYNAWAQEGNEGWGYQDLKPFFKKSEKWIGSEPREFHGADGPLPVSWSEHFEYKSAEEMYRASERLGFGTISDFHSPMERSFGCNKLPVTIRPNGTRATALNAYLPQGIRQSRTSHLHICIHAVGEKLQFSSSDEGVHATGIVVQRIDGKANRTISARREIVLTCGALTTPQVLMLSGIGLASHLKEKGVETVVDLPGVGNNLQDHLIITTTYYCPLKDSLWGAFTSPPTLIRELYRYAVHGTGWFKGVTVDCELFGISSLVSKDGTPLPHTKEQEDSSDPRNLPDFAVLPSGIAPQIPGATPPKDLKGLLGLSCALMRPQSYGRVLLRSTNALDEPMFETGYLSNPSDYRVLRAALRVLLALGRNMRESGYPVTPAQVLDGTSDAAVDAYIREKATSMSHFTSSCRMGPRSGAKPGVVDASLNVYGVKGLRISDASVVPVSPAAHPQAMVYAIAEKCADMILKDALQV</sequence>
<dbReference type="SUPFAM" id="SSF51905">
    <property type="entry name" value="FAD/NAD(P)-binding domain"/>
    <property type="match status" value="1"/>
</dbReference>
<dbReference type="Gene3D" id="3.30.560.10">
    <property type="entry name" value="Glucose Oxidase, domain 3"/>
    <property type="match status" value="1"/>
</dbReference>
<dbReference type="Pfam" id="PF00732">
    <property type="entry name" value="GMC_oxred_N"/>
    <property type="match status" value="1"/>
</dbReference>
<comment type="cofactor">
    <cofactor evidence="1 4">
        <name>FAD</name>
        <dbReference type="ChEBI" id="CHEBI:57692"/>
    </cofactor>
</comment>
<comment type="similarity">
    <text evidence="2">Belongs to the GMC oxidoreductase family.</text>
</comment>
<evidence type="ECO:0000256" key="3">
    <source>
        <dbReference type="PIRSR" id="PIRSR000137-1"/>
    </source>
</evidence>
<dbReference type="PIRSF" id="PIRSF000137">
    <property type="entry name" value="Alcohol_oxidase"/>
    <property type="match status" value="1"/>
</dbReference>
<name>A0A4V2MV54_9APHY</name>
<dbReference type="InterPro" id="IPR036188">
    <property type="entry name" value="FAD/NAD-bd_sf"/>
</dbReference>
<keyword evidence="4" id="KW-0274">FAD</keyword>
<dbReference type="SUPFAM" id="SSF54373">
    <property type="entry name" value="FAD-linked reductases, C-terminal domain"/>
    <property type="match status" value="1"/>
</dbReference>
<dbReference type="PANTHER" id="PTHR11552">
    <property type="entry name" value="GLUCOSE-METHANOL-CHOLINE GMC OXIDOREDUCTASE"/>
    <property type="match status" value="1"/>
</dbReference>
<dbReference type="PANTHER" id="PTHR11552:SF219">
    <property type="entry name" value="GLUCOSE-METHANOL-CHOLINE OXIDOREDUCTASE N-TERMINAL DOMAIN-CONTAINING PROTEIN"/>
    <property type="match status" value="1"/>
</dbReference>
<dbReference type="STRING" id="92696.A0A4V2MV54"/>